<dbReference type="InterPro" id="IPR006047">
    <property type="entry name" value="GH13_cat_dom"/>
</dbReference>
<evidence type="ECO:0000256" key="1">
    <source>
        <dbReference type="SAM" id="MobiDB-lite"/>
    </source>
</evidence>
<evidence type="ECO:0000259" key="3">
    <source>
        <dbReference type="SMART" id="SM00642"/>
    </source>
</evidence>
<protein>
    <submittedName>
        <fullName evidence="4">Glycosidase</fullName>
    </submittedName>
</protein>
<dbReference type="OrthoDB" id="9760647at2"/>
<sequence length="734" mass="76953">MHWRKSILTLITAGLLVACQGSSSGDDAGPPPPPPVDGGVDAGMEDGGVDAGMDAGTDAGAAYTATVDVAATRTDSRLACFRGNGEPECNLRLYQVMVEAFVDADSTADSNTGYGTSHHKGDLQGVINSLGAVQSTGVNALWLTPIFHSVPVTGQDDWASRLDATGYFASDYFNVDPKFGTNARLKELVDAAHARGMYVFLDGVFGHFKVNASDYASPLGRTLSTTGEQGGTGRRAVYPDDLDFFKEVATHWVTEYRIDGWRLDQAAQVPVQYWDDLRTAVAGAAANVSYTNAAGQSVHPLGYMVAEIWSGPADIASNGYGTTASPALRSAFDFPMRYSLVQTLAVEESGTGNRGASNLQAGYQNQLAYPAHAMPNLMLTNHDLVRFGDLLQRGALAEPGDSAWWARHKAAFSVMAEYSGPITLYYGDEIGQELPGFAAKEDNATCALRGVCDDHVSRTSAIVEGIPTTVGAPATVLSPAQADLKHYVASLMALRDAHPALANGSRTHIYADDNVFIDRKDKGTDNVLYVLNAKATPAVITVAGTAIGSGGTLVGLLGGADAALSDGRHEIALKPFEARFFDIASPTAEGPQTGPGGGLSGQGPLARCDAPTVDGAGPLGKELFIRGSYVGGDNFGATPASRRFAYKGDNIYQVVVNEPDVTAYTFKFASADWSKELAVSGGAPVVIASEQPMSLAAGPGKESSLAIPEAGNYVFSFRINATNDGGELMVSKCP</sequence>
<dbReference type="SUPFAM" id="SSF51011">
    <property type="entry name" value="Glycosyl hydrolase domain"/>
    <property type="match status" value="1"/>
</dbReference>
<dbReference type="Gene3D" id="3.20.20.80">
    <property type="entry name" value="Glycosidases"/>
    <property type="match status" value="1"/>
</dbReference>
<feature type="signal peptide" evidence="2">
    <location>
        <begin position="1"/>
        <end position="28"/>
    </location>
</feature>
<dbReference type="EMBL" id="RAWK01000019">
    <property type="protein sequence ID" value="RKH72958.1"/>
    <property type="molecule type" value="Genomic_DNA"/>
</dbReference>
<dbReference type="AlphaFoldDB" id="A0A3A8QYY3"/>
<proteinExistence type="predicted"/>
<dbReference type="GO" id="GO:0009313">
    <property type="term" value="P:oligosaccharide catabolic process"/>
    <property type="evidence" value="ECO:0007669"/>
    <property type="project" value="TreeGrafter"/>
</dbReference>
<dbReference type="Proteomes" id="UP000267003">
    <property type="component" value="Unassembled WGS sequence"/>
</dbReference>
<dbReference type="PANTHER" id="PTHR10357">
    <property type="entry name" value="ALPHA-AMYLASE FAMILY MEMBER"/>
    <property type="match status" value="1"/>
</dbReference>
<keyword evidence="5" id="KW-1185">Reference proteome</keyword>
<feature type="chain" id="PRO_5017260202" evidence="2">
    <location>
        <begin position="29"/>
        <end position="734"/>
    </location>
</feature>
<comment type="caution">
    <text evidence="4">The sequence shown here is derived from an EMBL/GenBank/DDBJ whole genome shotgun (WGS) entry which is preliminary data.</text>
</comment>
<keyword evidence="4" id="KW-0326">Glycosidase</keyword>
<dbReference type="GO" id="GO:0004556">
    <property type="term" value="F:alpha-amylase activity"/>
    <property type="evidence" value="ECO:0007669"/>
    <property type="project" value="TreeGrafter"/>
</dbReference>
<feature type="domain" description="Glycosyl hydrolase family 13 catalytic" evidence="3">
    <location>
        <begin position="95"/>
        <end position="449"/>
    </location>
</feature>
<dbReference type="SMART" id="SM00642">
    <property type="entry name" value="Aamy"/>
    <property type="match status" value="1"/>
</dbReference>
<dbReference type="Gene3D" id="2.60.40.1180">
    <property type="entry name" value="Golgi alpha-mannosidase II"/>
    <property type="match status" value="1"/>
</dbReference>
<name>A0A3A8QYY3_9BACT</name>
<dbReference type="PROSITE" id="PS51257">
    <property type="entry name" value="PROKAR_LIPOPROTEIN"/>
    <property type="match status" value="1"/>
</dbReference>
<dbReference type="SUPFAM" id="SSF51445">
    <property type="entry name" value="(Trans)glycosidases"/>
    <property type="match status" value="1"/>
</dbReference>
<evidence type="ECO:0000313" key="5">
    <source>
        <dbReference type="Proteomes" id="UP000267003"/>
    </source>
</evidence>
<evidence type="ECO:0000313" key="4">
    <source>
        <dbReference type="EMBL" id="RKH72958.1"/>
    </source>
</evidence>
<accession>A0A3A8QYY3</accession>
<dbReference type="Pfam" id="PF00128">
    <property type="entry name" value="Alpha-amylase"/>
    <property type="match status" value="2"/>
</dbReference>
<keyword evidence="2" id="KW-0732">Signal</keyword>
<feature type="region of interest" description="Disordered" evidence="1">
    <location>
        <begin position="585"/>
        <end position="607"/>
    </location>
</feature>
<keyword evidence="4" id="KW-0378">Hydrolase</keyword>
<gene>
    <name evidence="4" type="ORF">D7W81_05050</name>
</gene>
<organism evidence="4 5">
    <name type="scientific">Corallococcus aberystwythensis</name>
    <dbReference type="NCBI Taxonomy" id="2316722"/>
    <lineage>
        <taxon>Bacteria</taxon>
        <taxon>Pseudomonadati</taxon>
        <taxon>Myxococcota</taxon>
        <taxon>Myxococcia</taxon>
        <taxon>Myxococcales</taxon>
        <taxon>Cystobacterineae</taxon>
        <taxon>Myxococcaceae</taxon>
        <taxon>Corallococcus</taxon>
    </lineage>
</organism>
<dbReference type="PANTHER" id="PTHR10357:SF228">
    <property type="entry name" value="PUTATIVE-RELATED"/>
    <property type="match status" value="1"/>
</dbReference>
<dbReference type="InterPro" id="IPR013780">
    <property type="entry name" value="Glyco_hydro_b"/>
</dbReference>
<evidence type="ECO:0000256" key="2">
    <source>
        <dbReference type="SAM" id="SignalP"/>
    </source>
</evidence>
<reference evidence="5" key="1">
    <citation type="submission" date="2018-09" db="EMBL/GenBank/DDBJ databases">
        <authorList>
            <person name="Livingstone P.G."/>
            <person name="Whitworth D.E."/>
        </authorList>
    </citation>
    <scope>NUCLEOTIDE SEQUENCE [LARGE SCALE GENOMIC DNA]</scope>
    <source>
        <strain evidence="5">AB050A</strain>
    </source>
</reference>
<feature type="region of interest" description="Disordered" evidence="1">
    <location>
        <begin position="22"/>
        <end position="48"/>
    </location>
</feature>
<dbReference type="CDD" id="cd00551">
    <property type="entry name" value="AmyAc_family"/>
    <property type="match status" value="1"/>
</dbReference>
<dbReference type="InterPro" id="IPR017853">
    <property type="entry name" value="GH"/>
</dbReference>